<keyword evidence="3" id="KW-1185">Reference proteome</keyword>
<evidence type="ECO:0000256" key="1">
    <source>
        <dbReference type="SAM" id="Phobius"/>
    </source>
</evidence>
<feature type="transmembrane region" description="Helical" evidence="1">
    <location>
        <begin position="185"/>
        <end position="207"/>
    </location>
</feature>
<dbReference type="Proteomes" id="UP000601435">
    <property type="component" value="Unassembled WGS sequence"/>
</dbReference>
<organism evidence="2 3">
    <name type="scientific">Symbiodinium necroappetens</name>
    <dbReference type="NCBI Taxonomy" id="1628268"/>
    <lineage>
        <taxon>Eukaryota</taxon>
        <taxon>Sar</taxon>
        <taxon>Alveolata</taxon>
        <taxon>Dinophyceae</taxon>
        <taxon>Suessiales</taxon>
        <taxon>Symbiodiniaceae</taxon>
        <taxon>Symbiodinium</taxon>
    </lineage>
</organism>
<accession>A0A812TUN3</accession>
<keyword evidence="1" id="KW-1133">Transmembrane helix</keyword>
<reference evidence="2" key="1">
    <citation type="submission" date="2021-02" db="EMBL/GenBank/DDBJ databases">
        <authorList>
            <person name="Dougan E. K."/>
            <person name="Rhodes N."/>
            <person name="Thang M."/>
            <person name="Chan C."/>
        </authorList>
    </citation>
    <scope>NUCLEOTIDE SEQUENCE</scope>
</reference>
<feature type="transmembrane region" description="Helical" evidence="1">
    <location>
        <begin position="26"/>
        <end position="43"/>
    </location>
</feature>
<feature type="transmembrane region" description="Helical" evidence="1">
    <location>
        <begin position="153"/>
        <end position="173"/>
    </location>
</feature>
<dbReference type="EMBL" id="CAJNJA010025207">
    <property type="protein sequence ID" value="CAE7539135.1"/>
    <property type="molecule type" value="Genomic_DNA"/>
</dbReference>
<keyword evidence="1" id="KW-0812">Transmembrane</keyword>
<sequence>MTVCGCQMCIGAVAMACLAASYLCELAMPCVLCFTATFGYAVGWDKNFIFKAFIFMPMIFMIHFFVPARLALGRASDSKALWDWVVSFAAYYSILFLLQDLRDVKGDAKSGRRTLPVLLGAQSFRAMLFVLVAVLSPPGCYGLLEALWAQQPYSALVCTLWNSGFALAILYMLATSDSVKADRLAHKLVVFLFMYTFGTAPCLYFIVPSVLASEVPLGFSA</sequence>
<proteinExistence type="predicted"/>
<comment type="caution">
    <text evidence="2">The sequence shown here is derived from an EMBL/GenBank/DDBJ whole genome shotgun (WGS) entry which is preliminary data.</text>
</comment>
<name>A0A812TUN3_9DINO</name>
<protein>
    <submittedName>
        <fullName evidence="2">Uncharacterized protein</fullName>
    </submittedName>
</protein>
<keyword evidence="1" id="KW-0472">Membrane</keyword>
<evidence type="ECO:0000313" key="2">
    <source>
        <dbReference type="EMBL" id="CAE7539135.1"/>
    </source>
</evidence>
<evidence type="ECO:0000313" key="3">
    <source>
        <dbReference type="Proteomes" id="UP000601435"/>
    </source>
</evidence>
<feature type="transmembrane region" description="Helical" evidence="1">
    <location>
        <begin position="81"/>
        <end position="101"/>
    </location>
</feature>
<dbReference type="OrthoDB" id="434972at2759"/>
<gene>
    <name evidence="2" type="ORF">SNEC2469_LOCUS15515</name>
</gene>
<feature type="transmembrane region" description="Helical" evidence="1">
    <location>
        <begin position="48"/>
        <end position="66"/>
    </location>
</feature>
<dbReference type="AlphaFoldDB" id="A0A812TUN3"/>